<dbReference type="Pfam" id="PF03796">
    <property type="entry name" value="DnaB_C"/>
    <property type="match status" value="1"/>
</dbReference>
<dbReference type="Proteomes" id="UP000192726">
    <property type="component" value="Chromosome"/>
</dbReference>
<gene>
    <name evidence="3" type="ORF">B1H19_00490</name>
</gene>
<accession>A0A1V0TIY2</accession>
<dbReference type="GO" id="GO:0006260">
    <property type="term" value="P:DNA replication"/>
    <property type="evidence" value="ECO:0007669"/>
    <property type="project" value="InterPro"/>
</dbReference>
<dbReference type="Gene3D" id="3.40.50.300">
    <property type="entry name" value="P-loop containing nucleotide triphosphate hydrolases"/>
    <property type="match status" value="1"/>
</dbReference>
<proteinExistence type="predicted"/>
<dbReference type="STRING" id="553510.B1H19_00490"/>
<protein>
    <recommendedName>
        <fullName evidence="2">SF4 helicase domain-containing protein</fullName>
    </recommendedName>
</protein>
<feature type="compositionally biased region" description="Low complexity" evidence="1">
    <location>
        <begin position="134"/>
        <end position="156"/>
    </location>
</feature>
<dbReference type="InterPro" id="IPR027417">
    <property type="entry name" value="P-loop_NTPase"/>
</dbReference>
<reference evidence="3 4" key="1">
    <citation type="submission" date="2017-04" db="EMBL/GenBank/DDBJ databases">
        <title>Complete Genome Sequence of Streptomyces gilvosporeus F607, a Capable Producer of Natamycin.</title>
        <authorList>
            <person name="Zong G."/>
            <person name="Zhong C."/>
            <person name="Fu J."/>
            <person name="Qin R."/>
            <person name="Cao G."/>
        </authorList>
    </citation>
    <scope>NUCLEOTIDE SEQUENCE [LARGE SCALE GENOMIC DNA]</scope>
    <source>
        <strain evidence="3 4">F607</strain>
    </source>
</reference>
<dbReference type="SUPFAM" id="SSF52540">
    <property type="entry name" value="P-loop containing nucleoside triphosphate hydrolases"/>
    <property type="match status" value="1"/>
</dbReference>
<dbReference type="GO" id="GO:0005524">
    <property type="term" value="F:ATP binding"/>
    <property type="evidence" value="ECO:0007669"/>
    <property type="project" value="InterPro"/>
</dbReference>
<dbReference type="EMBL" id="CP020569">
    <property type="protein sequence ID" value="ARF52879.1"/>
    <property type="molecule type" value="Genomic_DNA"/>
</dbReference>
<organism evidence="3 4">
    <name type="scientific">Streptomyces gilvosporeus</name>
    <dbReference type="NCBI Taxonomy" id="553510"/>
    <lineage>
        <taxon>Bacteria</taxon>
        <taxon>Bacillati</taxon>
        <taxon>Actinomycetota</taxon>
        <taxon>Actinomycetes</taxon>
        <taxon>Kitasatosporales</taxon>
        <taxon>Streptomycetaceae</taxon>
        <taxon>Streptomyces</taxon>
    </lineage>
</organism>
<dbReference type="KEGG" id="sgv:B1H19_00490"/>
<sequence>MRRGALVSNQLFTGLSDFDALAGPLPAGKVTVVAGRPSVGTSAFALTVARHNLAEGRTVAFINYQVAHDSLMGNFLAAESFTNVDRWETPKERRMVRLKRASESLQESRLWTWTPAPDRLLSPFKVPEPPTPSPSTSRRCAAPSTEPSSSAPSSLPPWNWRNWKGCCVSAWK</sequence>
<name>A0A1V0TIY2_9ACTN</name>
<dbReference type="GO" id="GO:0003678">
    <property type="term" value="F:DNA helicase activity"/>
    <property type="evidence" value="ECO:0007669"/>
    <property type="project" value="InterPro"/>
</dbReference>
<evidence type="ECO:0000313" key="3">
    <source>
        <dbReference type="EMBL" id="ARF52879.1"/>
    </source>
</evidence>
<evidence type="ECO:0000259" key="2">
    <source>
        <dbReference type="Pfam" id="PF03796"/>
    </source>
</evidence>
<dbReference type="AlphaFoldDB" id="A0A1V0TIY2"/>
<keyword evidence="4" id="KW-1185">Reference proteome</keyword>
<evidence type="ECO:0000313" key="4">
    <source>
        <dbReference type="Proteomes" id="UP000192726"/>
    </source>
</evidence>
<feature type="domain" description="SF4 helicase" evidence="2">
    <location>
        <begin position="12"/>
        <end position="111"/>
    </location>
</feature>
<evidence type="ECO:0000256" key="1">
    <source>
        <dbReference type="SAM" id="MobiDB-lite"/>
    </source>
</evidence>
<feature type="region of interest" description="Disordered" evidence="1">
    <location>
        <begin position="122"/>
        <end position="156"/>
    </location>
</feature>
<dbReference type="InterPro" id="IPR007694">
    <property type="entry name" value="DNA_helicase_DnaB-like_C"/>
</dbReference>